<evidence type="ECO:0000256" key="1">
    <source>
        <dbReference type="SAM" id="MobiDB-lite"/>
    </source>
</evidence>
<reference evidence="2" key="3">
    <citation type="submission" date="2022-06" db="UniProtKB">
        <authorList>
            <consortium name="EnsemblPlants"/>
        </authorList>
    </citation>
    <scope>IDENTIFICATION</scope>
</reference>
<dbReference type="Gramene" id="TuG1812G0500003461.01.T01">
    <property type="protein sequence ID" value="TuG1812G0500003461.01.T01.cds459314"/>
    <property type="gene ID" value="TuG1812G0500003461.01"/>
</dbReference>
<reference evidence="3" key="1">
    <citation type="journal article" date="2013" name="Nature">
        <title>Draft genome of the wheat A-genome progenitor Triticum urartu.</title>
        <authorList>
            <person name="Ling H.Q."/>
            <person name="Zhao S."/>
            <person name="Liu D."/>
            <person name="Wang J."/>
            <person name="Sun H."/>
            <person name="Zhang C."/>
            <person name="Fan H."/>
            <person name="Li D."/>
            <person name="Dong L."/>
            <person name="Tao Y."/>
            <person name="Gao C."/>
            <person name="Wu H."/>
            <person name="Li Y."/>
            <person name="Cui Y."/>
            <person name="Guo X."/>
            <person name="Zheng S."/>
            <person name="Wang B."/>
            <person name="Yu K."/>
            <person name="Liang Q."/>
            <person name="Yang W."/>
            <person name="Lou X."/>
            <person name="Chen J."/>
            <person name="Feng M."/>
            <person name="Jian J."/>
            <person name="Zhang X."/>
            <person name="Luo G."/>
            <person name="Jiang Y."/>
            <person name="Liu J."/>
            <person name="Wang Z."/>
            <person name="Sha Y."/>
            <person name="Zhang B."/>
            <person name="Wu H."/>
            <person name="Tang D."/>
            <person name="Shen Q."/>
            <person name="Xue P."/>
            <person name="Zou S."/>
            <person name="Wang X."/>
            <person name="Liu X."/>
            <person name="Wang F."/>
            <person name="Yang Y."/>
            <person name="An X."/>
            <person name="Dong Z."/>
            <person name="Zhang K."/>
            <person name="Zhang X."/>
            <person name="Luo M.C."/>
            <person name="Dvorak J."/>
            <person name="Tong Y."/>
            <person name="Wang J."/>
            <person name="Yang H."/>
            <person name="Li Z."/>
            <person name="Wang D."/>
            <person name="Zhang A."/>
            <person name="Wang J."/>
        </authorList>
    </citation>
    <scope>NUCLEOTIDE SEQUENCE</scope>
    <source>
        <strain evidence="3">cv. G1812</strain>
    </source>
</reference>
<organism evidence="2 3">
    <name type="scientific">Triticum urartu</name>
    <name type="common">Red wild einkorn</name>
    <name type="synonym">Crithodium urartu</name>
    <dbReference type="NCBI Taxonomy" id="4572"/>
    <lineage>
        <taxon>Eukaryota</taxon>
        <taxon>Viridiplantae</taxon>
        <taxon>Streptophyta</taxon>
        <taxon>Embryophyta</taxon>
        <taxon>Tracheophyta</taxon>
        <taxon>Spermatophyta</taxon>
        <taxon>Magnoliopsida</taxon>
        <taxon>Liliopsida</taxon>
        <taxon>Poales</taxon>
        <taxon>Poaceae</taxon>
        <taxon>BOP clade</taxon>
        <taxon>Pooideae</taxon>
        <taxon>Triticodae</taxon>
        <taxon>Triticeae</taxon>
        <taxon>Triticinae</taxon>
        <taxon>Triticum</taxon>
    </lineage>
</organism>
<proteinExistence type="predicted"/>
<sequence>MYNHRIYPADMSWIIQSLSCEQRRNVWPPRPSRRLDRTWWPGRRWCSPPCPWVGESKLTKTPPSTRSRSWISYRLP</sequence>
<reference evidence="2" key="2">
    <citation type="submission" date="2018-03" db="EMBL/GenBank/DDBJ databases">
        <title>The Triticum urartu genome reveals the dynamic nature of wheat genome evolution.</title>
        <authorList>
            <person name="Ling H."/>
            <person name="Ma B."/>
            <person name="Shi X."/>
            <person name="Liu H."/>
            <person name="Dong L."/>
            <person name="Sun H."/>
            <person name="Cao Y."/>
            <person name="Gao Q."/>
            <person name="Zheng S."/>
            <person name="Li Y."/>
            <person name="Yu Y."/>
            <person name="Du H."/>
            <person name="Qi M."/>
            <person name="Li Y."/>
            <person name="Yu H."/>
            <person name="Cui Y."/>
            <person name="Wang N."/>
            <person name="Chen C."/>
            <person name="Wu H."/>
            <person name="Zhao Y."/>
            <person name="Zhang J."/>
            <person name="Li Y."/>
            <person name="Zhou W."/>
            <person name="Zhang B."/>
            <person name="Hu W."/>
            <person name="Eijk M."/>
            <person name="Tang J."/>
            <person name="Witsenboer H."/>
            <person name="Zhao S."/>
            <person name="Li Z."/>
            <person name="Zhang A."/>
            <person name="Wang D."/>
            <person name="Liang C."/>
        </authorList>
    </citation>
    <scope>NUCLEOTIDE SEQUENCE [LARGE SCALE GENOMIC DNA]</scope>
    <source>
        <strain evidence="2">cv. G1812</strain>
    </source>
</reference>
<accession>A0A8R7UKI8</accession>
<dbReference type="AlphaFoldDB" id="A0A8R7UKI8"/>
<dbReference type="Proteomes" id="UP000015106">
    <property type="component" value="Chromosome 5"/>
</dbReference>
<keyword evidence="3" id="KW-1185">Reference proteome</keyword>
<feature type="region of interest" description="Disordered" evidence="1">
    <location>
        <begin position="57"/>
        <end position="76"/>
    </location>
</feature>
<dbReference type="EnsemblPlants" id="TuG1812G0500003461.01.T01">
    <property type="protein sequence ID" value="TuG1812G0500003461.01.T01.cds459314"/>
    <property type="gene ID" value="TuG1812G0500003461.01"/>
</dbReference>
<evidence type="ECO:0000313" key="2">
    <source>
        <dbReference type="EnsemblPlants" id="TuG1812G0500003461.01.T01.cds459314"/>
    </source>
</evidence>
<evidence type="ECO:0000313" key="3">
    <source>
        <dbReference type="Proteomes" id="UP000015106"/>
    </source>
</evidence>
<name>A0A8R7UKI8_TRIUA</name>
<feature type="compositionally biased region" description="Polar residues" evidence="1">
    <location>
        <begin position="59"/>
        <end position="70"/>
    </location>
</feature>
<protein>
    <submittedName>
        <fullName evidence="2">Uncharacterized protein</fullName>
    </submittedName>
</protein>